<keyword evidence="3" id="KW-1185">Reference proteome</keyword>
<dbReference type="Proteomes" id="UP000595437">
    <property type="component" value="Chromosome 7"/>
</dbReference>
<evidence type="ECO:0000313" key="2">
    <source>
        <dbReference type="EMBL" id="QQP50542.1"/>
    </source>
</evidence>
<evidence type="ECO:0000313" key="3">
    <source>
        <dbReference type="Proteomes" id="UP000595437"/>
    </source>
</evidence>
<organism evidence="2 3">
    <name type="scientific">Caligus rogercresseyi</name>
    <name type="common">Sea louse</name>
    <dbReference type="NCBI Taxonomy" id="217165"/>
    <lineage>
        <taxon>Eukaryota</taxon>
        <taxon>Metazoa</taxon>
        <taxon>Ecdysozoa</taxon>
        <taxon>Arthropoda</taxon>
        <taxon>Crustacea</taxon>
        <taxon>Multicrustacea</taxon>
        <taxon>Hexanauplia</taxon>
        <taxon>Copepoda</taxon>
        <taxon>Siphonostomatoida</taxon>
        <taxon>Caligidae</taxon>
        <taxon>Caligus</taxon>
    </lineage>
</organism>
<accession>A0A7T8HIJ1</accession>
<proteinExistence type="predicted"/>
<dbReference type="AlphaFoldDB" id="A0A7T8HIJ1"/>
<protein>
    <submittedName>
        <fullName evidence="2">Uncharacterized protein</fullName>
    </submittedName>
</protein>
<evidence type="ECO:0000256" key="1">
    <source>
        <dbReference type="SAM" id="MobiDB-lite"/>
    </source>
</evidence>
<sequence length="52" mass="5587">MAAVSSKLPVSLHNGRGGERTSEAKEALFRELSDELSGLGGLIPAWTMSWRS</sequence>
<gene>
    <name evidence="2" type="ORF">FKW44_011573</name>
</gene>
<dbReference type="EMBL" id="CP045896">
    <property type="protein sequence ID" value="QQP50542.1"/>
    <property type="molecule type" value="Genomic_DNA"/>
</dbReference>
<feature type="region of interest" description="Disordered" evidence="1">
    <location>
        <begin position="1"/>
        <end position="23"/>
    </location>
</feature>
<name>A0A7T8HIJ1_CALRO</name>
<reference evidence="3" key="1">
    <citation type="submission" date="2021-01" db="EMBL/GenBank/DDBJ databases">
        <title>Caligus Genome Assembly.</title>
        <authorList>
            <person name="Gallardo-Escarate C."/>
        </authorList>
    </citation>
    <scope>NUCLEOTIDE SEQUENCE [LARGE SCALE GENOMIC DNA]</scope>
</reference>